<dbReference type="EMBL" id="VLKO01000003">
    <property type="protein sequence ID" value="TWI01267.1"/>
    <property type="molecule type" value="Genomic_DNA"/>
</dbReference>
<dbReference type="InterPro" id="IPR036514">
    <property type="entry name" value="SGNH_hydro_sf"/>
</dbReference>
<evidence type="ECO:0008006" key="4">
    <source>
        <dbReference type="Google" id="ProtNLM"/>
    </source>
</evidence>
<dbReference type="Gene3D" id="3.40.50.1110">
    <property type="entry name" value="SGNH hydrolase"/>
    <property type="match status" value="1"/>
</dbReference>
<accession>A0ABY3FLQ5</accession>
<evidence type="ECO:0000313" key="2">
    <source>
        <dbReference type="EMBL" id="TWI01267.1"/>
    </source>
</evidence>
<keyword evidence="1" id="KW-0812">Transmembrane</keyword>
<proteinExistence type="predicted"/>
<keyword evidence="1" id="KW-1133">Transmembrane helix</keyword>
<evidence type="ECO:0000256" key="1">
    <source>
        <dbReference type="SAM" id="Phobius"/>
    </source>
</evidence>
<reference evidence="2 3" key="1">
    <citation type="journal article" date="2015" name="Stand. Genomic Sci.">
        <title>Genomic Encyclopedia of Bacterial and Archaeal Type Strains, Phase III: the genomes of soil and plant-associated and newly described type strains.</title>
        <authorList>
            <person name="Whitman W.B."/>
            <person name="Woyke T."/>
            <person name="Klenk H.P."/>
            <person name="Zhou Y."/>
            <person name="Lilburn T.G."/>
            <person name="Beck B.J."/>
            <person name="De Vos P."/>
            <person name="Vandamme P."/>
            <person name="Eisen J.A."/>
            <person name="Garrity G."/>
            <person name="Hugenholtz P."/>
            <person name="Kyrpides N.C."/>
        </authorList>
    </citation>
    <scope>NUCLEOTIDE SEQUENCE [LARGE SCALE GENOMIC DNA]</scope>
    <source>
        <strain evidence="2 3">CGMCC 1.6847</strain>
    </source>
</reference>
<feature type="transmembrane region" description="Helical" evidence="1">
    <location>
        <begin position="9"/>
        <end position="29"/>
    </location>
</feature>
<gene>
    <name evidence="2" type="ORF">IQ05_00843</name>
</gene>
<dbReference type="Proteomes" id="UP000317519">
    <property type="component" value="Unassembled WGS sequence"/>
</dbReference>
<organism evidence="2 3">
    <name type="scientific">Flavobacterium tiangeerense</name>
    <dbReference type="NCBI Taxonomy" id="459471"/>
    <lineage>
        <taxon>Bacteria</taxon>
        <taxon>Pseudomonadati</taxon>
        <taxon>Bacteroidota</taxon>
        <taxon>Flavobacteriia</taxon>
        <taxon>Flavobacteriales</taxon>
        <taxon>Flavobacteriaceae</taxon>
        <taxon>Flavobacterium</taxon>
    </lineage>
</organism>
<keyword evidence="1" id="KW-0472">Membrane</keyword>
<sequence length="308" mass="36173">MNTVIKKVLLYLMPLFLVFIAFELFYQLVPNDYSVKNATIPKKYDSTEILIFGNSHNFYGLNPKYFDKPTYNLAHISQSLYFDKIVFDNYIDKFKNIKCIILNVEYTSLSEIVDTEENKWRKYYYQTYMNLEVPSINKYDFTKYFLSSTRNFNVNTKLVLRYLKEGTIVDCDQNGFGINYTKAKKIALLKKDALTRVKSIEDNLINFDDNIVRIQSIIDTCQKRGIKVILVNMPVSSYFSEGVNQLKQKRIQETCSKLVRNNYNVSYLNLVKDKRFTNDDFFDADHLDTDGATKCSKVVNTFINERLK</sequence>
<keyword evidence="3" id="KW-1185">Reference proteome</keyword>
<dbReference type="RefSeq" id="WP_144890078.1">
    <property type="nucleotide sequence ID" value="NZ_VLKO01000003.1"/>
</dbReference>
<comment type="caution">
    <text evidence="2">The sequence shown here is derived from an EMBL/GenBank/DDBJ whole genome shotgun (WGS) entry which is preliminary data.</text>
</comment>
<dbReference type="SUPFAM" id="SSF52266">
    <property type="entry name" value="SGNH hydrolase"/>
    <property type="match status" value="1"/>
</dbReference>
<evidence type="ECO:0000313" key="3">
    <source>
        <dbReference type="Proteomes" id="UP000317519"/>
    </source>
</evidence>
<protein>
    <recommendedName>
        <fullName evidence="4">SGNH/GDSL hydrolase family protein</fullName>
    </recommendedName>
</protein>
<name>A0ABY3FLQ5_9FLAO</name>